<evidence type="ECO:0000313" key="2">
    <source>
        <dbReference type="Proteomes" id="UP001595681"/>
    </source>
</evidence>
<comment type="caution">
    <text evidence="1">The sequence shown here is derived from an EMBL/GenBank/DDBJ whole genome shotgun (WGS) entry which is preliminary data.</text>
</comment>
<proteinExistence type="predicted"/>
<gene>
    <name evidence="1" type="ORF">ACFOKF_02715</name>
</gene>
<accession>A0ABV7NCL7</accession>
<name>A0ABV7NCL7_9SPHN</name>
<sequence length="87" mass="10292">MLEVFICECYSYGVAEYLETTGKLGRLDAIIISSNWCGYTTDLKMQCRDERVGLFDIRDFMAALNRRVFWAYLNDWDDKRFKEQGLI</sequence>
<dbReference type="EMBL" id="JBHRVU010000004">
    <property type="protein sequence ID" value="MFC3440117.1"/>
    <property type="molecule type" value="Genomic_DNA"/>
</dbReference>
<dbReference type="Proteomes" id="UP001595681">
    <property type="component" value="Unassembled WGS sequence"/>
</dbReference>
<protein>
    <submittedName>
        <fullName evidence="1">Uncharacterized protein</fullName>
    </submittedName>
</protein>
<keyword evidence="2" id="KW-1185">Reference proteome</keyword>
<evidence type="ECO:0000313" key="1">
    <source>
        <dbReference type="EMBL" id="MFC3440117.1"/>
    </source>
</evidence>
<organism evidence="1 2">
    <name type="scientific">Sphingobium rhizovicinum</name>
    <dbReference type="NCBI Taxonomy" id="432308"/>
    <lineage>
        <taxon>Bacteria</taxon>
        <taxon>Pseudomonadati</taxon>
        <taxon>Pseudomonadota</taxon>
        <taxon>Alphaproteobacteria</taxon>
        <taxon>Sphingomonadales</taxon>
        <taxon>Sphingomonadaceae</taxon>
        <taxon>Sphingobium</taxon>
    </lineage>
</organism>
<dbReference type="RefSeq" id="WP_380792880.1">
    <property type="nucleotide sequence ID" value="NZ_JBHRVU010000004.1"/>
</dbReference>
<reference evidence="2" key="1">
    <citation type="journal article" date="2019" name="Int. J. Syst. Evol. Microbiol.">
        <title>The Global Catalogue of Microorganisms (GCM) 10K type strain sequencing project: providing services to taxonomists for standard genome sequencing and annotation.</title>
        <authorList>
            <consortium name="The Broad Institute Genomics Platform"/>
            <consortium name="The Broad Institute Genome Sequencing Center for Infectious Disease"/>
            <person name="Wu L."/>
            <person name="Ma J."/>
        </authorList>
    </citation>
    <scope>NUCLEOTIDE SEQUENCE [LARGE SCALE GENOMIC DNA]</scope>
    <source>
        <strain evidence="2">CCM 7491</strain>
    </source>
</reference>